<dbReference type="KEGG" id="asl:Aeqsu_1954"/>
<evidence type="ECO:0000256" key="5">
    <source>
        <dbReference type="ARBA" id="ARBA00023180"/>
    </source>
</evidence>
<keyword evidence="3" id="KW-0964">Secreted</keyword>
<dbReference type="InterPro" id="IPR026444">
    <property type="entry name" value="Secre_tail"/>
</dbReference>
<dbReference type="PATRIC" id="fig|746697.3.peg.1987"/>
<evidence type="ECO:0000256" key="1">
    <source>
        <dbReference type="ARBA" id="ARBA00004191"/>
    </source>
</evidence>
<dbReference type="RefSeq" id="WP_014782680.1">
    <property type="nucleotide sequence ID" value="NC_018013.1"/>
</dbReference>
<dbReference type="Proteomes" id="UP000006049">
    <property type="component" value="Chromosome"/>
</dbReference>
<protein>
    <submittedName>
        <fullName evidence="9">Uncharacterized protein</fullName>
    </submittedName>
</protein>
<keyword evidence="4 6" id="KW-0732">Signal</keyword>
<keyword evidence="10" id="KW-1185">Reference proteome</keyword>
<dbReference type="Pfam" id="PF24595">
    <property type="entry name" value="DUF7619"/>
    <property type="match status" value="1"/>
</dbReference>
<dbReference type="EMBL" id="CP003280">
    <property type="protein sequence ID" value="AFL81427.1"/>
    <property type="molecule type" value="Genomic_DNA"/>
</dbReference>
<evidence type="ECO:0000259" key="8">
    <source>
        <dbReference type="Pfam" id="PF24595"/>
    </source>
</evidence>
<evidence type="ECO:0000313" key="10">
    <source>
        <dbReference type="Proteomes" id="UP000006049"/>
    </source>
</evidence>
<dbReference type="NCBIfam" id="TIGR04183">
    <property type="entry name" value="Por_Secre_tail"/>
    <property type="match status" value="1"/>
</dbReference>
<sequence length="1239" mass="133336">MRKLLLLVFSLAFQLNFIYAQCPTAPLALSTQSEVDNFSVNYPGCTDLPVSLSIIGNNITNLNGLSNIHSISGSLEILASSTLTSLNGLEGLTSITGYLKLRNLSAINDISALNNLTSVGGYIEISSNNNLISIAGLNVITGASGSLRLLSNHRLENVSGLNGVNSLSSLVITDNIALVNLIGFNGVSTINGDFNISNNSVSVINGFSNLGTIGGSLTVNDNDSLTSFGDLEKLQNVEGDITFSNNELLVSIADFDLLETVGGSIDIEKNDVLTHLPNCPNFSTLTGNLKIFLNNSLQDLSGLGSLTSAANVSVNYNESMITFGLESLTTVNGYMHIQKNNALVNINTLDNLVSVSGSLIVGRTSAAYPGNPSLNNISLAQLQTVGGDFIISDNISLTQLDKINSLATVGGRLYILGNNNIENITGFNGLENTIDGIEINNNDSLITLAGFDSLNTIDGRLVIDENETLNSITGFQNLNTINGLLNIYDDYLLTSLIGFSSLTEITGDFYLGAGSLNDGLTSLPNFNGLESLETVGGSLRISGCEIITNLNGFDGLMYVGGDLTIGGVLNSQNANPALQNLVGLESLETVNGELFITSNESLNSLVGMSSLTTVNKSFWIFENNILQNFTGMENLSYIGGALKVDQMDDILNFVGLDNLVEVGALVALNSPSIASFQGLESLEIINNYSTQVNDYGFLKIESCDGLFSLNGLENLNIVHGIRFTGNAVLQDINSIENIDSNILERITMFNNPNLSNCSIISFCNYLNLPNPVITLSNNGPGCNSETEIFDNCSPNNNIIRGIVRADINQDGCDQNDMLVPNIPLITTKDQNSILRYSNLNGEYSFFVGEGTYTTVVTPNVGYFTSNPISQDSNFIGFGNEDVVDFCLEPLGNFNDLTVSIVPTNQARPGLEAHYKLVYENVGTTILSGAVELNFVEGQVAFLEATPSETSVIGNTISWDYSNLNPFEIRTIEVIFDVAMPPIVVGDDVIPYTVTINPVNGDTAPDDNVFNLNQIVVNSFDPNDKQVLEGNQVLIEDADEYLHYVVRFQNTGTASAINVHIEDALDEKLDWTTLRILDASHLMETEVVNGIIDFIFDDINLPTVTSDPEGSHGFVAFKVKPMSTVQLNDVVVNSADIYFDFNAAIVTNTVFTTFVDELSVSDFETLKIIAYPNPASDILNIQAEGSISSIEVMNLLGQRLLISKGNSNRQQIEISGLSAGNYFVKVFVGDISRVLRVVKK</sequence>
<dbReference type="GO" id="GO:0030313">
    <property type="term" value="C:cell envelope"/>
    <property type="evidence" value="ECO:0007669"/>
    <property type="project" value="UniProtKB-SubCell"/>
</dbReference>
<feature type="signal peptide" evidence="6">
    <location>
        <begin position="1"/>
        <end position="20"/>
    </location>
</feature>
<reference evidence="9 10" key="1">
    <citation type="submission" date="2012-06" db="EMBL/GenBank/DDBJ databases">
        <title>The complete genome of Aequorivita sublithincola DSM 14238.</title>
        <authorList>
            <consortium name="US DOE Joint Genome Institute (JGI-PGF)"/>
            <person name="Lucas S."/>
            <person name="Copeland A."/>
            <person name="Lapidus A."/>
            <person name="Goodwin L."/>
            <person name="Pitluck S."/>
            <person name="Peters L."/>
            <person name="Munk A.C.C."/>
            <person name="Kyrpides N."/>
            <person name="Mavromatis K."/>
            <person name="Pagani I."/>
            <person name="Ivanova N."/>
            <person name="Ovchinnikova G."/>
            <person name="Zeytun A."/>
            <person name="Detter J.C."/>
            <person name="Han C."/>
            <person name="Land M."/>
            <person name="Hauser L."/>
            <person name="Markowitz V."/>
            <person name="Cheng J.-F."/>
            <person name="Hugenholtz P."/>
            <person name="Woyke T."/>
            <person name="Wu D."/>
            <person name="Tindall B."/>
            <person name="Faehnrich R."/>
            <person name="Brambilla E."/>
            <person name="Klenk H.-P."/>
            <person name="Eisen J.A."/>
        </authorList>
    </citation>
    <scope>NUCLEOTIDE SEQUENCE [LARGE SCALE GENOMIC DNA]</scope>
    <source>
        <strain evidence="10">DSM 14238 / LMG 21431 / ACAM 643 / 9-3</strain>
    </source>
</reference>
<comment type="subcellular location">
    <subcellularLocation>
        <location evidence="1">Secreted</location>
        <location evidence="1">Cell wall</location>
    </subcellularLocation>
</comment>
<feature type="domain" description="Secretion system C-terminal sorting" evidence="7">
    <location>
        <begin position="1170"/>
        <end position="1226"/>
    </location>
</feature>
<proteinExistence type="predicted"/>
<dbReference type="PANTHER" id="PTHR31018">
    <property type="entry name" value="SPORULATION-SPECIFIC PROTEIN-RELATED"/>
    <property type="match status" value="1"/>
</dbReference>
<dbReference type="Pfam" id="PF18962">
    <property type="entry name" value="Por_Secre_tail"/>
    <property type="match status" value="1"/>
</dbReference>
<evidence type="ECO:0000259" key="7">
    <source>
        <dbReference type="Pfam" id="PF18962"/>
    </source>
</evidence>
<keyword evidence="2" id="KW-0134">Cell wall</keyword>
<evidence type="ECO:0000256" key="6">
    <source>
        <dbReference type="SAM" id="SignalP"/>
    </source>
</evidence>
<feature type="chain" id="PRO_5003683997" evidence="6">
    <location>
        <begin position="21"/>
        <end position="1239"/>
    </location>
</feature>
<dbReference type="OrthoDB" id="1110367at2"/>
<evidence type="ECO:0000313" key="9">
    <source>
        <dbReference type="EMBL" id="AFL81427.1"/>
    </source>
</evidence>
<evidence type="ECO:0000256" key="3">
    <source>
        <dbReference type="ARBA" id="ARBA00022525"/>
    </source>
</evidence>
<dbReference type="AlphaFoldDB" id="I3YWQ9"/>
<dbReference type="STRING" id="746697.Aeqsu_1954"/>
<gene>
    <name evidence="9" type="ordered locus">Aeqsu_1954</name>
</gene>
<dbReference type="eggNOG" id="COG4886">
    <property type="taxonomic scope" value="Bacteria"/>
</dbReference>
<feature type="domain" description="DUF7619" evidence="8">
    <location>
        <begin position="1020"/>
        <end position="1152"/>
    </location>
</feature>
<name>I3YWQ9_AEQSU</name>
<organism evidence="9 10">
    <name type="scientific">Aequorivita sublithincola (strain DSM 14238 / LMG 21431 / ACAM 643 / 9-3)</name>
    <dbReference type="NCBI Taxonomy" id="746697"/>
    <lineage>
        <taxon>Bacteria</taxon>
        <taxon>Pseudomonadati</taxon>
        <taxon>Bacteroidota</taxon>
        <taxon>Flavobacteriia</taxon>
        <taxon>Flavobacteriales</taxon>
        <taxon>Flavobacteriaceae</taxon>
        <taxon>Aequorivita</taxon>
    </lineage>
</organism>
<dbReference type="InterPro" id="IPR055353">
    <property type="entry name" value="DUF7619"/>
</dbReference>
<dbReference type="SUPFAM" id="SSF52058">
    <property type="entry name" value="L domain-like"/>
    <property type="match status" value="6"/>
</dbReference>
<dbReference type="PANTHER" id="PTHR31018:SF3">
    <property type="entry name" value="RECEPTOR PROTEIN-TYROSINE KINASE"/>
    <property type="match status" value="1"/>
</dbReference>
<dbReference type="InterPro" id="IPR036941">
    <property type="entry name" value="Rcpt_L-dom_sf"/>
</dbReference>
<dbReference type="Gene3D" id="3.80.20.20">
    <property type="entry name" value="Receptor L-domain"/>
    <property type="match status" value="5"/>
</dbReference>
<evidence type="ECO:0000256" key="4">
    <source>
        <dbReference type="ARBA" id="ARBA00022729"/>
    </source>
</evidence>
<accession>I3YWQ9</accession>
<evidence type="ECO:0000256" key="2">
    <source>
        <dbReference type="ARBA" id="ARBA00022512"/>
    </source>
</evidence>
<dbReference type="HOGENOM" id="CLU_266849_0_0_10"/>
<keyword evidence="5" id="KW-0325">Glycoprotein</keyword>
<dbReference type="InterPro" id="IPR051648">
    <property type="entry name" value="CWI-Assembly_Regulator"/>
</dbReference>